<organism evidence="2 3">
    <name type="scientific">Paracoccus aerius</name>
    <dbReference type="NCBI Taxonomy" id="1915382"/>
    <lineage>
        <taxon>Bacteria</taxon>
        <taxon>Pseudomonadati</taxon>
        <taxon>Pseudomonadota</taxon>
        <taxon>Alphaproteobacteria</taxon>
        <taxon>Rhodobacterales</taxon>
        <taxon>Paracoccaceae</taxon>
        <taxon>Paracoccus</taxon>
    </lineage>
</organism>
<protein>
    <submittedName>
        <fullName evidence="2">MBL fold metallo-hydrolase</fullName>
    </submittedName>
</protein>
<dbReference type="InterPro" id="IPR001279">
    <property type="entry name" value="Metallo-B-lactamas"/>
</dbReference>
<name>A0ABS1S840_9RHOB</name>
<accession>A0ABS1S840</accession>
<evidence type="ECO:0000313" key="3">
    <source>
        <dbReference type="Proteomes" id="UP000644749"/>
    </source>
</evidence>
<dbReference type="SUPFAM" id="SSF56281">
    <property type="entry name" value="Metallo-hydrolase/oxidoreductase"/>
    <property type="match status" value="1"/>
</dbReference>
<dbReference type="CDD" id="cd07721">
    <property type="entry name" value="yflN-like_MBL-fold"/>
    <property type="match status" value="1"/>
</dbReference>
<proteinExistence type="predicted"/>
<evidence type="ECO:0000259" key="1">
    <source>
        <dbReference type="SMART" id="SM00849"/>
    </source>
</evidence>
<dbReference type="RefSeq" id="WP_191310936.1">
    <property type="nucleotide sequence ID" value="NZ_BNCL01000010.1"/>
</dbReference>
<dbReference type="PANTHER" id="PTHR42951:SF17">
    <property type="entry name" value="METALLO-BETA-LACTAMASE DOMAIN-CONTAINING PROTEIN"/>
    <property type="match status" value="1"/>
</dbReference>
<gene>
    <name evidence="2" type="ORF">JL111_13110</name>
</gene>
<feature type="domain" description="Metallo-beta-lactamase" evidence="1">
    <location>
        <begin position="135"/>
        <end position="346"/>
    </location>
</feature>
<reference evidence="2 3" key="1">
    <citation type="submission" date="2021-01" db="EMBL/GenBank/DDBJ databases">
        <title>011410 draft genome.</title>
        <authorList>
            <person name="Lang L."/>
        </authorList>
    </citation>
    <scope>NUCLEOTIDE SEQUENCE [LARGE SCALE GENOMIC DNA]</scope>
    <source>
        <strain evidence="2 3">KCTC 42845</strain>
    </source>
</reference>
<dbReference type="Pfam" id="PF00753">
    <property type="entry name" value="Lactamase_B"/>
    <property type="match status" value="1"/>
</dbReference>
<dbReference type="Gene3D" id="3.60.15.10">
    <property type="entry name" value="Ribonuclease Z/Hydroxyacylglutathione hydrolase-like"/>
    <property type="match status" value="1"/>
</dbReference>
<evidence type="ECO:0000313" key="2">
    <source>
        <dbReference type="EMBL" id="MBL3674425.1"/>
    </source>
</evidence>
<dbReference type="InterPro" id="IPR036866">
    <property type="entry name" value="RibonucZ/Hydroxyglut_hydro"/>
</dbReference>
<comment type="caution">
    <text evidence="2">The sequence shown here is derived from an EMBL/GenBank/DDBJ whole genome shotgun (WGS) entry which is preliminary data.</text>
</comment>
<dbReference type="Proteomes" id="UP000644749">
    <property type="component" value="Unassembled WGS sequence"/>
</dbReference>
<dbReference type="InterPro" id="IPR050855">
    <property type="entry name" value="NDM-1-like"/>
</dbReference>
<dbReference type="PANTHER" id="PTHR42951">
    <property type="entry name" value="METALLO-BETA-LACTAMASE DOMAIN-CONTAINING"/>
    <property type="match status" value="1"/>
</dbReference>
<sequence>MIPPRLHARLDAASAAALLLLPSALQWPARLVRPLALAGLGVAAYSLATRYREDADGAIDLGQHRMLDAAQGAACLAAGLAEKASGPRAFLTGYGTFSLAAAFLTQPEGPRGVTLPPDAVAEDLGPDLVRLRCGIVNVAFIGPVNAGDRGWFLVDAGIGGSGAAIRAAAESRFGTARPKAILLTHGHFDHVGALEELAREWDAPILAHRHERPFLDGTRSYPPPAPEVGGGSMAELSPLFPRSPLNVTDRLQDLPGNGEIPGLPGWRWIHTPGHSPGHVSFWHEASGSLIAGDAISTTQQESLSSAALQTPHLQGPPAYFTIDWEASGRSVRRLAALRPQVMIPGHGHAVAGPVFLAALDRLAQDFAARGVPRHSRYAPRHVHLPDDG</sequence>
<keyword evidence="3" id="KW-1185">Reference proteome</keyword>
<dbReference type="SMART" id="SM00849">
    <property type="entry name" value="Lactamase_B"/>
    <property type="match status" value="1"/>
</dbReference>
<dbReference type="EMBL" id="JAESHT010000011">
    <property type="protein sequence ID" value="MBL3674425.1"/>
    <property type="molecule type" value="Genomic_DNA"/>
</dbReference>